<organism evidence="1 2">
    <name type="scientific">Photobacterium lutimaris</name>
    <dbReference type="NCBI Taxonomy" id="388278"/>
    <lineage>
        <taxon>Bacteria</taxon>
        <taxon>Pseudomonadati</taxon>
        <taxon>Pseudomonadota</taxon>
        <taxon>Gammaproteobacteria</taxon>
        <taxon>Vibrionales</taxon>
        <taxon>Vibrionaceae</taxon>
        <taxon>Photobacterium</taxon>
    </lineage>
</organism>
<dbReference type="SUPFAM" id="SSF52540">
    <property type="entry name" value="P-loop containing nucleoside triphosphate hydrolases"/>
    <property type="match status" value="1"/>
</dbReference>
<dbReference type="OrthoDB" id="5555485at2"/>
<dbReference type="NCBIfam" id="TIGR03744">
    <property type="entry name" value="traC_PFL_4706"/>
    <property type="match status" value="1"/>
</dbReference>
<reference evidence="1 2" key="1">
    <citation type="submission" date="2018-03" db="EMBL/GenBank/DDBJ databases">
        <title>Whole genome sequencing of Histamine producing bacteria.</title>
        <authorList>
            <person name="Butler K."/>
        </authorList>
    </citation>
    <scope>NUCLEOTIDE SEQUENCE [LARGE SCALE GENOMIC DNA]</scope>
    <source>
        <strain evidence="1 2">JCM 13586</strain>
    </source>
</reference>
<dbReference type="AlphaFoldDB" id="A0A2T3ITV7"/>
<dbReference type="InterPro" id="IPR022303">
    <property type="entry name" value="Conjug_Trfer_ATPase"/>
</dbReference>
<proteinExistence type="predicted"/>
<dbReference type="InterPro" id="IPR027417">
    <property type="entry name" value="P-loop_NTPase"/>
</dbReference>
<gene>
    <name evidence="1" type="ORF">C9I99_21660</name>
</gene>
<dbReference type="Pfam" id="PF11130">
    <property type="entry name" value="TraC_F_IV"/>
    <property type="match status" value="1"/>
</dbReference>
<evidence type="ECO:0000313" key="1">
    <source>
        <dbReference type="EMBL" id="PSU31794.1"/>
    </source>
</evidence>
<dbReference type="InterPro" id="IPR025955">
    <property type="entry name" value="TraC/Conjuga_ATPase"/>
</dbReference>
<comment type="caution">
    <text evidence="1">The sequence shown here is derived from an EMBL/GenBank/DDBJ whole genome shotgun (WGS) entry which is preliminary data.</text>
</comment>
<dbReference type="RefSeq" id="WP_107350924.1">
    <property type="nucleotide sequence ID" value="NZ_PYMH01000013.1"/>
</dbReference>
<dbReference type="Gene3D" id="3.40.50.300">
    <property type="entry name" value="P-loop containing nucleotide triphosphate hydrolases"/>
    <property type="match status" value="2"/>
</dbReference>
<dbReference type="Proteomes" id="UP000241222">
    <property type="component" value="Unassembled WGS sequence"/>
</dbReference>
<dbReference type="EMBL" id="PYMH01000013">
    <property type="protein sequence ID" value="PSU31794.1"/>
    <property type="molecule type" value="Genomic_DNA"/>
</dbReference>
<name>A0A2T3ITV7_9GAMM</name>
<evidence type="ECO:0000313" key="2">
    <source>
        <dbReference type="Proteomes" id="UP000241222"/>
    </source>
</evidence>
<keyword evidence="2" id="KW-1185">Reference proteome</keyword>
<protein>
    <submittedName>
        <fullName evidence="1">Conjugative transfer ATPase</fullName>
    </submittedName>
</protein>
<sequence length="940" mass="105645">MNAINKLIHSTKSFFSVDGGHTIEDERALYDRPCPSFADQLPYCGYDDNTETFILEDEISRAAVITIKPIATEGKSGQGLAEARDALENVLSTFDEFPVQLGQWVIQEFSYNDTRVSLITEAIREHMAPHARGTEFSEEYLKVQEHHLKGLTKAGGIFKDHTVTGENWGLKLPRTKFVIYRRVSSTNVRDMNRGKYDPARELNQMIESLKIKFESAGIKYTRDTKQDTLYWLFKFFNPSPDFLGDPEDFYAQMTDVDGDMPIGVDLCEAVLNSRPRSSVEDNAWYFDKKPMRFLRFSGLRKAPRIGQISGEVTTGSAGNEIVRCAADSLPAGCMLAKTMVIVPQSTLEQRIEKLKKESNVDNGESRRVRKAIAEAERVVGGQVKILKATLGVYVSADTIDELDDKQRKIITTMANSGISILKDEEDGLSLDSFLIHLPMNYNPLMDKKGYYARTMAMQHAANLSFAFGRTEGSGRPHLFFYNRGGAPVFVDPMSKKDRENNNFGLIIGPPGSGKSVSIVQMAAMNLAMYRPRMIIVEYGNSFGLLAEYCKKFGLKVTKMKLDMANAPSLAPFADIDQVLDGEAADFEDWSDNEAITEEDNSGPNDEERDVLGELELICFLMITGGEQREFDRFTRSDRQLVRDALIFTAKKSRDLGEKDAEGNLIKPRDTITSHVIDSMVEMKNGVYDGSDTSYSESQRETMGEMITALRMYTNGFNAKLFNRTGDAFPDSDLLCIDLAQLAQDANRDKLAVAYTALMQRVNYLAEKHQYSGREIVMYTDESHLITSNPLLGPYLVKMVKCFRKLGCWPYFATQNMADMGGGSRKLLSMIEWYYCLNTPQSEAQEVADVKNLSPEVTRLLSSTKKQDRGYTEGVISSKLHNIMFRSVPPSLHLALAMTDASEKAERARYMEQHKCDEVTAAYHVAKALDKARGFDNELIF</sequence>
<accession>A0A2T3ITV7</accession>